<keyword evidence="4" id="KW-1185">Reference proteome</keyword>
<evidence type="ECO:0000256" key="1">
    <source>
        <dbReference type="SAM" id="MobiDB-lite"/>
    </source>
</evidence>
<reference evidence="3 4" key="1">
    <citation type="submission" date="2018-12" db="EMBL/GenBank/DDBJ databases">
        <title>The whole draft genome of Aquabacterium sp. SJQ9.</title>
        <authorList>
            <person name="Sun L."/>
            <person name="Gao X."/>
            <person name="Chen W."/>
            <person name="Huang K."/>
        </authorList>
    </citation>
    <scope>NUCLEOTIDE SEQUENCE [LARGE SCALE GENOMIC DNA]</scope>
    <source>
        <strain evidence="3 4">SJQ9</strain>
    </source>
</reference>
<evidence type="ECO:0000259" key="2">
    <source>
        <dbReference type="Pfam" id="PF00571"/>
    </source>
</evidence>
<dbReference type="Pfam" id="PF00571">
    <property type="entry name" value="CBS"/>
    <property type="match status" value="1"/>
</dbReference>
<protein>
    <recommendedName>
        <fullName evidence="2">CBS domain-containing protein</fullName>
    </recommendedName>
</protein>
<dbReference type="AlphaFoldDB" id="A0A3R8U5J5"/>
<name>A0A3R8U5J5_9BURK</name>
<feature type="compositionally biased region" description="Low complexity" evidence="1">
    <location>
        <begin position="15"/>
        <end position="28"/>
    </location>
</feature>
<dbReference type="RefSeq" id="WP_125242305.1">
    <property type="nucleotide sequence ID" value="NZ_RSED01000004.1"/>
</dbReference>
<evidence type="ECO:0000313" key="4">
    <source>
        <dbReference type="Proteomes" id="UP000269265"/>
    </source>
</evidence>
<dbReference type="Gene3D" id="3.10.580.10">
    <property type="entry name" value="CBS-domain"/>
    <property type="match status" value="1"/>
</dbReference>
<dbReference type="EMBL" id="RSED01000004">
    <property type="protein sequence ID" value="RRS05087.1"/>
    <property type="molecule type" value="Genomic_DNA"/>
</dbReference>
<sequence length="197" mass="21631">MSEAQQQAQRFRPVPLSSLSQAPSLPQPKRTARLDDRALPLLTDVRFSPLVVASDRDGLDQTLHVMLRAGVRMAFVSGTHGELVGMVTADTLMGERPVLRALAHNVHRQELSLADVMTPLTHWEVADMQAVRHARVGDIVATLREHGLRYLLVTEVAEGRTSLRGVFSAKRLEAALGEPIGADLHAHSFAELESVLR</sequence>
<comment type="caution">
    <text evidence="3">The sequence shown here is derived from an EMBL/GenBank/DDBJ whole genome shotgun (WGS) entry which is preliminary data.</text>
</comment>
<dbReference type="OrthoDB" id="5295117at2"/>
<gene>
    <name evidence="3" type="ORF">EIP75_05790</name>
</gene>
<organism evidence="3 4">
    <name type="scientific">Aquabacterium soli</name>
    <dbReference type="NCBI Taxonomy" id="2493092"/>
    <lineage>
        <taxon>Bacteria</taxon>
        <taxon>Pseudomonadati</taxon>
        <taxon>Pseudomonadota</taxon>
        <taxon>Betaproteobacteria</taxon>
        <taxon>Burkholderiales</taxon>
        <taxon>Aquabacterium</taxon>
    </lineage>
</organism>
<dbReference type="InterPro" id="IPR000644">
    <property type="entry name" value="CBS_dom"/>
</dbReference>
<accession>A0A3R8U5J5</accession>
<evidence type="ECO:0000313" key="3">
    <source>
        <dbReference type="EMBL" id="RRS05087.1"/>
    </source>
</evidence>
<dbReference type="Proteomes" id="UP000269265">
    <property type="component" value="Unassembled WGS sequence"/>
</dbReference>
<feature type="domain" description="CBS" evidence="2">
    <location>
        <begin position="48"/>
        <end position="93"/>
    </location>
</feature>
<dbReference type="InterPro" id="IPR046342">
    <property type="entry name" value="CBS_dom_sf"/>
</dbReference>
<feature type="region of interest" description="Disordered" evidence="1">
    <location>
        <begin position="1"/>
        <end position="31"/>
    </location>
</feature>
<dbReference type="SUPFAM" id="SSF54631">
    <property type="entry name" value="CBS-domain pair"/>
    <property type="match status" value="1"/>
</dbReference>
<proteinExistence type="predicted"/>